<reference evidence="7" key="1">
    <citation type="submission" date="2017-05" db="EMBL/GenBank/DDBJ databases">
        <title>Complete and WGS of Bordetella genogroups.</title>
        <authorList>
            <person name="Spilker T."/>
            <person name="Lipuma J."/>
        </authorList>
    </citation>
    <scope>NUCLEOTIDE SEQUENCE</scope>
    <source>
        <strain evidence="7">AU21707</strain>
    </source>
</reference>
<feature type="compositionally biased region" description="Basic and acidic residues" evidence="5">
    <location>
        <begin position="337"/>
        <end position="353"/>
    </location>
</feature>
<dbReference type="Pfam" id="PF22022">
    <property type="entry name" value="Phage_int_M"/>
    <property type="match status" value="1"/>
</dbReference>
<evidence type="ECO:0000256" key="3">
    <source>
        <dbReference type="ARBA" id="ARBA00023125"/>
    </source>
</evidence>
<evidence type="ECO:0000256" key="4">
    <source>
        <dbReference type="ARBA" id="ARBA00023172"/>
    </source>
</evidence>
<dbReference type="InterPro" id="IPR025166">
    <property type="entry name" value="Integrase_DNA_bind_dom"/>
</dbReference>
<dbReference type="OrthoDB" id="9775880at2"/>
<dbReference type="InterPro" id="IPR011010">
    <property type="entry name" value="DNA_brk_join_enz"/>
</dbReference>
<dbReference type="SUPFAM" id="SSF56349">
    <property type="entry name" value="DNA breaking-rejoining enzymes"/>
    <property type="match status" value="1"/>
</dbReference>
<organism evidence="7 8">
    <name type="scientific">Bordetella genomosp. 9</name>
    <dbReference type="NCBI Taxonomy" id="1416803"/>
    <lineage>
        <taxon>Bacteria</taxon>
        <taxon>Pseudomonadati</taxon>
        <taxon>Pseudomonadota</taxon>
        <taxon>Betaproteobacteria</taxon>
        <taxon>Burkholderiales</taxon>
        <taxon>Alcaligenaceae</taxon>
        <taxon>Bordetella</taxon>
    </lineage>
</organism>
<dbReference type="InterPro" id="IPR050808">
    <property type="entry name" value="Phage_Integrase"/>
</dbReference>
<dbReference type="Gene3D" id="1.10.443.10">
    <property type="entry name" value="Intergrase catalytic core"/>
    <property type="match status" value="1"/>
</dbReference>
<feature type="region of interest" description="Disordered" evidence="5">
    <location>
        <begin position="337"/>
        <end position="362"/>
    </location>
</feature>
<dbReference type="Pfam" id="PF13356">
    <property type="entry name" value="Arm-DNA-bind_3"/>
    <property type="match status" value="1"/>
</dbReference>
<comment type="similarity">
    <text evidence="1">Belongs to the 'phage' integrase family.</text>
</comment>
<evidence type="ECO:0000313" key="7">
    <source>
        <dbReference type="EMBL" id="OZI23761.1"/>
    </source>
</evidence>
<evidence type="ECO:0000313" key="8">
    <source>
        <dbReference type="Proteomes" id="UP000216857"/>
    </source>
</evidence>
<evidence type="ECO:0000259" key="6">
    <source>
        <dbReference type="PROSITE" id="PS51898"/>
    </source>
</evidence>
<dbReference type="EMBL" id="NEVJ01000002">
    <property type="protein sequence ID" value="OZI23761.1"/>
    <property type="molecule type" value="Genomic_DNA"/>
</dbReference>
<dbReference type="Pfam" id="PF00589">
    <property type="entry name" value="Phage_integrase"/>
    <property type="match status" value="1"/>
</dbReference>
<name>A0A261RFQ4_9BORD</name>
<accession>A0A261RFQ4</accession>
<dbReference type="PANTHER" id="PTHR30629">
    <property type="entry name" value="PROPHAGE INTEGRASE"/>
    <property type="match status" value="1"/>
</dbReference>
<gene>
    <name evidence="7" type="ORF">CAL26_10040</name>
</gene>
<dbReference type="PROSITE" id="PS51898">
    <property type="entry name" value="TYR_RECOMBINASE"/>
    <property type="match status" value="1"/>
</dbReference>
<dbReference type="GO" id="GO:0006310">
    <property type="term" value="P:DNA recombination"/>
    <property type="evidence" value="ECO:0007669"/>
    <property type="project" value="UniProtKB-KW"/>
</dbReference>
<dbReference type="Proteomes" id="UP000216857">
    <property type="component" value="Unassembled WGS sequence"/>
</dbReference>
<dbReference type="GO" id="GO:0015074">
    <property type="term" value="P:DNA integration"/>
    <property type="evidence" value="ECO:0007669"/>
    <property type="project" value="UniProtKB-KW"/>
</dbReference>
<dbReference type="InterPro" id="IPR038488">
    <property type="entry name" value="Integrase_DNA-bd_sf"/>
</dbReference>
<comment type="caution">
    <text evidence="7">The sequence shown here is derived from an EMBL/GenBank/DDBJ whole genome shotgun (WGS) entry which is preliminary data.</text>
</comment>
<dbReference type="Gene3D" id="3.30.160.390">
    <property type="entry name" value="Integrase, DNA-binding domain"/>
    <property type="match status" value="1"/>
</dbReference>
<dbReference type="InterPro" id="IPR010998">
    <property type="entry name" value="Integrase_recombinase_N"/>
</dbReference>
<evidence type="ECO:0000256" key="5">
    <source>
        <dbReference type="SAM" id="MobiDB-lite"/>
    </source>
</evidence>
<keyword evidence="4" id="KW-0233">DNA recombination</keyword>
<evidence type="ECO:0000256" key="1">
    <source>
        <dbReference type="ARBA" id="ARBA00008857"/>
    </source>
</evidence>
<keyword evidence="8" id="KW-1185">Reference proteome</keyword>
<sequence>MHTVAINLLSDTAVRNARPGPKDYDLSDGGGLALRVKTDGSRLWSYRYTSPTAGHQRRVWLGSYPVLGLKAARELRATRAELVAKGVDPKNATALLDEVGNETPATVGQLFAAWFKGYIQVERRKTTDQGAVRNRYEKYVAPVIGAVPLAEVRRGHIMKAIDKARAAGHMRTANLVLAETRQMFRFGLARDWVQGDPTAALTRKDAGGQDREGERVLDPDELVMLRDILRRPPAGRTRYYVATRRVLPAHTELMVWWTLATASRAIEVVAIRRAARCPVDVSRKEWIIPAEVSKNGKTHVVHLSDFAMAVWERIQAATATEGEYVFAGRDGGHLSEKEVTRRLTDRQTRDKPVKGRKNTTDLDLAGGRWTQHDLRRTAATLMGELGFSKEVIDRCLNHKEPGKVTRTYQRQQMMPQRRAAFDALGAYLWDLLGDPRGWLPGTDATPDIQSPA</sequence>
<dbReference type="GO" id="GO:0003677">
    <property type="term" value="F:DNA binding"/>
    <property type="evidence" value="ECO:0007669"/>
    <property type="project" value="UniProtKB-KW"/>
</dbReference>
<dbReference type="CDD" id="cd00801">
    <property type="entry name" value="INT_P4_C"/>
    <property type="match status" value="1"/>
</dbReference>
<dbReference type="AlphaFoldDB" id="A0A261RFQ4"/>
<feature type="domain" description="Tyr recombinase" evidence="6">
    <location>
        <begin position="212"/>
        <end position="422"/>
    </location>
</feature>
<dbReference type="InterPro" id="IPR002104">
    <property type="entry name" value="Integrase_catalytic"/>
</dbReference>
<protein>
    <recommendedName>
        <fullName evidence="6">Tyr recombinase domain-containing protein</fullName>
    </recommendedName>
</protein>
<dbReference type="Gene3D" id="1.10.150.130">
    <property type="match status" value="1"/>
</dbReference>
<dbReference type="InterPro" id="IPR013762">
    <property type="entry name" value="Integrase-like_cat_sf"/>
</dbReference>
<evidence type="ECO:0000256" key="2">
    <source>
        <dbReference type="ARBA" id="ARBA00022908"/>
    </source>
</evidence>
<dbReference type="InterPro" id="IPR053876">
    <property type="entry name" value="Phage_int_M"/>
</dbReference>
<keyword evidence="3" id="KW-0238">DNA-binding</keyword>
<keyword evidence="2" id="KW-0229">DNA integration</keyword>
<dbReference type="PANTHER" id="PTHR30629:SF2">
    <property type="entry name" value="PROPHAGE INTEGRASE INTS-RELATED"/>
    <property type="match status" value="1"/>
</dbReference>
<proteinExistence type="inferred from homology"/>